<organism evidence="4 5">
    <name type="scientific">Sphingobium algorifonticola</name>
    <dbReference type="NCBI Taxonomy" id="2008318"/>
    <lineage>
        <taxon>Bacteria</taxon>
        <taxon>Pseudomonadati</taxon>
        <taxon>Pseudomonadota</taxon>
        <taxon>Alphaproteobacteria</taxon>
        <taxon>Sphingomonadales</taxon>
        <taxon>Sphingomonadaceae</taxon>
        <taxon>Sphingobium</taxon>
    </lineage>
</organism>
<dbReference type="Gene3D" id="3.40.50.720">
    <property type="entry name" value="NAD(P)-binding Rossmann-like Domain"/>
    <property type="match status" value="1"/>
</dbReference>
<proteinExistence type="inferred from homology"/>
<dbReference type="RefSeq" id="WP_127691868.1">
    <property type="nucleotide sequence ID" value="NZ_RZUL01000008.1"/>
</dbReference>
<dbReference type="CDD" id="cd05233">
    <property type="entry name" value="SDR_c"/>
    <property type="match status" value="1"/>
</dbReference>
<evidence type="ECO:0000256" key="3">
    <source>
        <dbReference type="ARBA" id="ARBA00051383"/>
    </source>
</evidence>
<dbReference type="PANTHER" id="PTHR24321">
    <property type="entry name" value="DEHYDROGENASES, SHORT CHAIN"/>
    <property type="match status" value="1"/>
</dbReference>
<dbReference type="Pfam" id="PF13561">
    <property type="entry name" value="adh_short_C2"/>
    <property type="match status" value="1"/>
</dbReference>
<dbReference type="AlphaFoldDB" id="A0A437J407"/>
<dbReference type="PANTHER" id="PTHR24321:SF11">
    <property type="entry name" value="BLR0893 PROTEIN"/>
    <property type="match status" value="1"/>
</dbReference>
<dbReference type="NCBIfam" id="NF005559">
    <property type="entry name" value="PRK07231.1"/>
    <property type="match status" value="1"/>
</dbReference>
<dbReference type="PRINTS" id="PR00080">
    <property type="entry name" value="SDRFAMILY"/>
</dbReference>
<dbReference type="OrthoDB" id="9792355at2"/>
<dbReference type="InterPro" id="IPR002347">
    <property type="entry name" value="SDR_fam"/>
</dbReference>
<dbReference type="InterPro" id="IPR036291">
    <property type="entry name" value="NAD(P)-bd_dom_sf"/>
</dbReference>
<evidence type="ECO:0000256" key="2">
    <source>
        <dbReference type="ARBA" id="ARBA00023002"/>
    </source>
</evidence>
<sequence length="252" mass="26352">MIDLTGKSLIITGAASGMGRATALLAAELGASLTLGDRTEEAGAQVVEEIRASGGDAQFVRCDVTDEGDVEALVAAAVGRFGKLDGAFNNAGRPNIGKVLHELTWADMEQVYAVNVKGVFLCLKYEIPELLKAGGGSIVNTASASSVIAFPDAADYVSSKHAVLGLTRAAALDYAQRNIRVNCIMPGTVMTPMLEGLFESAPDTKTFLESRIPMGRLARPEEMADSVVWMLSGRASYLTGAAISVDGGYTTT</sequence>
<evidence type="ECO:0000313" key="4">
    <source>
        <dbReference type="EMBL" id="RVT39282.1"/>
    </source>
</evidence>
<evidence type="ECO:0000313" key="5">
    <source>
        <dbReference type="Proteomes" id="UP000282977"/>
    </source>
</evidence>
<dbReference type="InterPro" id="IPR020904">
    <property type="entry name" value="Sc_DH/Rdtase_CS"/>
</dbReference>
<comment type="similarity">
    <text evidence="1">Belongs to the short-chain dehydrogenases/reductases (SDR) family.</text>
</comment>
<dbReference type="GO" id="GO:0016491">
    <property type="term" value="F:oxidoreductase activity"/>
    <property type="evidence" value="ECO:0007669"/>
    <property type="project" value="UniProtKB-KW"/>
</dbReference>
<name>A0A437J407_9SPHN</name>
<dbReference type="EMBL" id="RZUL01000008">
    <property type="protein sequence ID" value="RVT39282.1"/>
    <property type="molecule type" value="Genomic_DNA"/>
</dbReference>
<keyword evidence="2" id="KW-0560">Oxidoreductase</keyword>
<reference evidence="4 5" key="1">
    <citation type="submission" date="2019-01" db="EMBL/GenBank/DDBJ databases">
        <authorList>
            <person name="Chen W.-M."/>
        </authorList>
    </citation>
    <scope>NUCLEOTIDE SEQUENCE [LARGE SCALE GENOMIC DNA]</scope>
    <source>
        <strain evidence="4 5">TLA-22</strain>
    </source>
</reference>
<keyword evidence="5" id="KW-1185">Reference proteome</keyword>
<comment type="caution">
    <text evidence="4">The sequence shown here is derived from an EMBL/GenBank/DDBJ whole genome shotgun (WGS) entry which is preliminary data.</text>
</comment>
<dbReference type="FunFam" id="3.40.50.720:FF:000084">
    <property type="entry name" value="Short-chain dehydrogenase reductase"/>
    <property type="match status" value="1"/>
</dbReference>
<dbReference type="PRINTS" id="PR00081">
    <property type="entry name" value="GDHRDH"/>
</dbReference>
<evidence type="ECO:0000256" key="1">
    <source>
        <dbReference type="ARBA" id="ARBA00006484"/>
    </source>
</evidence>
<comment type="catalytic activity">
    <reaction evidence="3">
        <text>2,5-dichlorocyclohexa-2,5-dien-1,4-diol + NAD(+) = 2,5-dichlorohydroquinone + NADH + H(+)</text>
        <dbReference type="Rhea" id="RHEA:15741"/>
        <dbReference type="ChEBI" id="CHEBI:15378"/>
        <dbReference type="ChEBI" id="CHEBI:27545"/>
        <dbReference type="ChEBI" id="CHEBI:28975"/>
        <dbReference type="ChEBI" id="CHEBI:57540"/>
        <dbReference type="ChEBI" id="CHEBI:57945"/>
    </reaction>
</comment>
<gene>
    <name evidence="4" type="ORF">ENE74_15770</name>
</gene>
<protein>
    <submittedName>
        <fullName evidence="4">SDR family oxidoreductase</fullName>
    </submittedName>
</protein>
<accession>A0A437J407</accession>
<dbReference type="PROSITE" id="PS00061">
    <property type="entry name" value="ADH_SHORT"/>
    <property type="match status" value="1"/>
</dbReference>
<dbReference type="SUPFAM" id="SSF51735">
    <property type="entry name" value="NAD(P)-binding Rossmann-fold domains"/>
    <property type="match status" value="1"/>
</dbReference>
<dbReference type="Proteomes" id="UP000282977">
    <property type="component" value="Unassembled WGS sequence"/>
</dbReference>